<keyword evidence="1" id="KW-0597">Phosphoprotein</keyword>
<dbReference type="InterPro" id="IPR001789">
    <property type="entry name" value="Sig_transdc_resp-reg_receiver"/>
</dbReference>
<name>A0A4Q9YU92_9FLAO</name>
<dbReference type="InterPro" id="IPR051271">
    <property type="entry name" value="2C-system_Tx_regulators"/>
</dbReference>
<feature type="domain" description="PAS" evidence="3">
    <location>
        <begin position="142"/>
        <end position="213"/>
    </location>
</feature>
<dbReference type="NCBIfam" id="TIGR00229">
    <property type="entry name" value="sensory_box"/>
    <property type="match status" value="1"/>
</dbReference>
<dbReference type="SMART" id="SM00091">
    <property type="entry name" value="PAS"/>
    <property type="match status" value="1"/>
</dbReference>
<protein>
    <submittedName>
        <fullName evidence="4">Response regulator</fullName>
    </submittedName>
</protein>
<dbReference type="CDD" id="cd00130">
    <property type="entry name" value="PAS"/>
    <property type="match status" value="1"/>
</dbReference>
<dbReference type="EMBL" id="SJPE01000012">
    <property type="protein sequence ID" value="TBX67030.1"/>
    <property type="molecule type" value="Genomic_DNA"/>
</dbReference>
<dbReference type="Pfam" id="PF00072">
    <property type="entry name" value="Response_reg"/>
    <property type="match status" value="1"/>
</dbReference>
<reference evidence="4 5" key="1">
    <citation type="submission" date="2019-02" db="EMBL/GenBank/DDBJ databases">
        <title>Flavobacterium sp. RD-2-33 isolated from forest soil.</title>
        <authorList>
            <person name="Chaudhary D.K."/>
        </authorList>
    </citation>
    <scope>NUCLEOTIDE SEQUENCE [LARGE SCALE GENOMIC DNA]</scope>
    <source>
        <strain evidence="4 5">RD-2-33</strain>
    </source>
</reference>
<dbReference type="InterPro" id="IPR036097">
    <property type="entry name" value="HisK_dim/P_sf"/>
</dbReference>
<dbReference type="RefSeq" id="WP_131476518.1">
    <property type="nucleotide sequence ID" value="NZ_SJPE01000012.1"/>
</dbReference>
<dbReference type="PANTHER" id="PTHR45526:SF1">
    <property type="entry name" value="TRANSCRIPTIONAL REGULATORY PROTEIN DCUR-RELATED"/>
    <property type="match status" value="1"/>
</dbReference>
<dbReference type="SMART" id="SM00448">
    <property type="entry name" value="REC"/>
    <property type="match status" value="1"/>
</dbReference>
<accession>A0A4Q9YU92</accession>
<evidence type="ECO:0000256" key="1">
    <source>
        <dbReference type="PROSITE-ProRule" id="PRU00169"/>
    </source>
</evidence>
<dbReference type="InterPro" id="IPR000014">
    <property type="entry name" value="PAS"/>
</dbReference>
<dbReference type="AlphaFoldDB" id="A0A4Q9YU92"/>
<sequence length="340" mass="39613">MNSFKDTKKHQILIVEDNLGDYTLIEDYLEERFELPQIVWAKNFKEAKSHLTDDEFQCDLILLDLSLPDKSGEILIHEITQLSHEVPLIILTGYSDINFGIKSLSLGVSDYLIKDELDSNSLYKSIVYNIERKKTLLQLETSEKRYSDLFHLSPQPMWVYDIETLRFLDVNLAAEKHYGYSLQEFLGMTIKDIRPKEDVPDLIKRVEYLNDNQRHHALGTFRHQKKNGEIIFVEIQSNTLPFQNTTGRIVLANDITERFSYIEAIEKQNEKLKEIAWIQSHIVRAPLARMMSLIDILKNYGTDEDDNEKLLTHLLESAEELDVIIKDISKKSEAIKLDKK</sequence>
<evidence type="ECO:0000259" key="2">
    <source>
        <dbReference type="PROSITE" id="PS50110"/>
    </source>
</evidence>
<organism evidence="4 5">
    <name type="scientific">Flavobacterium silvisoli</name>
    <dbReference type="NCBI Taxonomy" id="2529433"/>
    <lineage>
        <taxon>Bacteria</taxon>
        <taxon>Pseudomonadati</taxon>
        <taxon>Bacteroidota</taxon>
        <taxon>Flavobacteriia</taxon>
        <taxon>Flavobacteriales</taxon>
        <taxon>Flavobacteriaceae</taxon>
        <taxon>Flavobacterium</taxon>
    </lineage>
</organism>
<dbReference type="GO" id="GO:0000155">
    <property type="term" value="F:phosphorelay sensor kinase activity"/>
    <property type="evidence" value="ECO:0007669"/>
    <property type="project" value="InterPro"/>
</dbReference>
<dbReference type="SUPFAM" id="SSF52172">
    <property type="entry name" value="CheY-like"/>
    <property type="match status" value="1"/>
</dbReference>
<dbReference type="SUPFAM" id="SSF47384">
    <property type="entry name" value="Homodimeric domain of signal transducing histidine kinase"/>
    <property type="match status" value="1"/>
</dbReference>
<keyword evidence="5" id="KW-1185">Reference proteome</keyword>
<evidence type="ECO:0000313" key="4">
    <source>
        <dbReference type="EMBL" id="TBX67030.1"/>
    </source>
</evidence>
<dbReference type="GO" id="GO:0000156">
    <property type="term" value="F:phosphorelay response regulator activity"/>
    <property type="evidence" value="ECO:0007669"/>
    <property type="project" value="TreeGrafter"/>
</dbReference>
<dbReference type="Gene3D" id="3.40.50.2300">
    <property type="match status" value="1"/>
</dbReference>
<dbReference type="InterPro" id="IPR035965">
    <property type="entry name" value="PAS-like_dom_sf"/>
</dbReference>
<gene>
    <name evidence="4" type="ORF">EZL74_10250</name>
</gene>
<dbReference type="PROSITE" id="PS50110">
    <property type="entry name" value="RESPONSE_REGULATORY"/>
    <property type="match status" value="1"/>
</dbReference>
<evidence type="ECO:0000313" key="5">
    <source>
        <dbReference type="Proteomes" id="UP000293300"/>
    </source>
</evidence>
<dbReference type="InterPro" id="IPR011006">
    <property type="entry name" value="CheY-like_superfamily"/>
</dbReference>
<dbReference type="InterPro" id="IPR013656">
    <property type="entry name" value="PAS_4"/>
</dbReference>
<dbReference type="Gene3D" id="3.30.450.20">
    <property type="entry name" value="PAS domain"/>
    <property type="match status" value="1"/>
</dbReference>
<proteinExistence type="predicted"/>
<evidence type="ECO:0000259" key="3">
    <source>
        <dbReference type="PROSITE" id="PS50112"/>
    </source>
</evidence>
<dbReference type="Pfam" id="PF08448">
    <property type="entry name" value="PAS_4"/>
    <property type="match status" value="1"/>
</dbReference>
<dbReference type="SUPFAM" id="SSF55785">
    <property type="entry name" value="PYP-like sensor domain (PAS domain)"/>
    <property type="match status" value="1"/>
</dbReference>
<dbReference type="PANTHER" id="PTHR45526">
    <property type="entry name" value="TRANSCRIPTIONAL REGULATORY PROTEIN DPIA"/>
    <property type="match status" value="1"/>
</dbReference>
<dbReference type="CDD" id="cd00156">
    <property type="entry name" value="REC"/>
    <property type="match status" value="1"/>
</dbReference>
<dbReference type="PROSITE" id="PS50112">
    <property type="entry name" value="PAS"/>
    <property type="match status" value="1"/>
</dbReference>
<dbReference type="OrthoDB" id="9124519at2"/>
<feature type="domain" description="Response regulatory" evidence="2">
    <location>
        <begin position="11"/>
        <end position="129"/>
    </location>
</feature>
<dbReference type="Proteomes" id="UP000293300">
    <property type="component" value="Unassembled WGS sequence"/>
</dbReference>
<comment type="caution">
    <text evidence="4">The sequence shown here is derived from an EMBL/GenBank/DDBJ whole genome shotgun (WGS) entry which is preliminary data.</text>
</comment>
<feature type="modified residue" description="4-aspartylphosphate" evidence="1">
    <location>
        <position position="64"/>
    </location>
</feature>